<reference evidence="4" key="1">
    <citation type="submission" date="2025-08" db="UniProtKB">
        <authorList>
            <consortium name="RefSeq"/>
        </authorList>
    </citation>
    <scope>IDENTIFICATION</scope>
</reference>
<feature type="chain" id="PRO_5046018700" evidence="1">
    <location>
        <begin position="21"/>
        <end position="246"/>
    </location>
</feature>
<dbReference type="GeneID" id="108014816"/>
<feature type="domain" description="Peptidase S1" evidence="2">
    <location>
        <begin position="15"/>
        <end position="233"/>
    </location>
</feature>
<dbReference type="SUPFAM" id="SSF50494">
    <property type="entry name" value="Trypsin-like serine proteases"/>
    <property type="match status" value="1"/>
</dbReference>
<gene>
    <name evidence="4" type="primary">LOC108014816</name>
</gene>
<evidence type="ECO:0000313" key="3">
    <source>
        <dbReference type="Proteomes" id="UP001652628"/>
    </source>
</evidence>
<dbReference type="RefSeq" id="XP_065722366.2">
    <property type="nucleotide sequence ID" value="XM_065866294.2"/>
</dbReference>
<proteinExistence type="predicted"/>
<dbReference type="Proteomes" id="UP001652628">
    <property type="component" value="Chromosome 3"/>
</dbReference>
<evidence type="ECO:0000256" key="1">
    <source>
        <dbReference type="SAM" id="SignalP"/>
    </source>
</evidence>
<keyword evidence="1" id="KW-0732">Signal</keyword>
<evidence type="ECO:0000313" key="4">
    <source>
        <dbReference type="RefSeq" id="XP_065722366.2"/>
    </source>
</evidence>
<evidence type="ECO:0000259" key="2">
    <source>
        <dbReference type="PROSITE" id="PS50240"/>
    </source>
</evidence>
<organism evidence="3 4">
    <name type="scientific">Drosophila suzukii</name>
    <name type="common">Spotted-wing drosophila fruit fly</name>
    <dbReference type="NCBI Taxonomy" id="28584"/>
    <lineage>
        <taxon>Eukaryota</taxon>
        <taxon>Metazoa</taxon>
        <taxon>Ecdysozoa</taxon>
        <taxon>Arthropoda</taxon>
        <taxon>Hexapoda</taxon>
        <taxon>Insecta</taxon>
        <taxon>Pterygota</taxon>
        <taxon>Neoptera</taxon>
        <taxon>Endopterygota</taxon>
        <taxon>Diptera</taxon>
        <taxon>Brachycera</taxon>
        <taxon>Muscomorpha</taxon>
        <taxon>Ephydroidea</taxon>
        <taxon>Drosophilidae</taxon>
        <taxon>Drosophila</taxon>
        <taxon>Sophophora</taxon>
    </lineage>
</organism>
<dbReference type="InterPro" id="IPR043504">
    <property type="entry name" value="Peptidase_S1_PA_chymotrypsin"/>
</dbReference>
<dbReference type="PANTHER" id="PTHR24260:SF147">
    <property type="entry name" value="EG:BACR7A4.3 PROTEIN-RELATED"/>
    <property type="match status" value="1"/>
</dbReference>
<sequence>MSAALWFAFCTLLLVYQGSAQFLEKNCGKNQTVFIPHPWLVTIRNTTNSEFICAGTLINERYVLTAASCIKRGTQLIVRLGEKNLNSTYEDNIVAKAIVHRSPEQNDIALLRLKTNVEYQIHIQPICIIVNVEPNSEVSTYEINREDQKLPKKVECPWHKKAWAIITFSKPCLSKRQEVNLFPEPIEKGSPDYHFNDGIFLQKGILSYHNSTTNQDTYTDVRTYTDWILPIALEVDIIISPDLLSP</sequence>
<dbReference type="Pfam" id="PF00089">
    <property type="entry name" value="Trypsin"/>
    <property type="match status" value="1"/>
</dbReference>
<keyword evidence="3" id="KW-1185">Reference proteome</keyword>
<dbReference type="Gene3D" id="2.40.10.10">
    <property type="entry name" value="Trypsin-like serine proteases"/>
    <property type="match status" value="1"/>
</dbReference>
<accession>A0AB40DFQ8</accession>
<dbReference type="PANTHER" id="PTHR24260">
    <property type="match status" value="1"/>
</dbReference>
<dbReference type="InterPro" id="IPR001314">
    <property type="entry name" value="Peptidase_S1A"/>
</dbReference>
<dbReference type="GO" id="GO:0004252">
    <property type="term" value="F:serine-type endopeptidase activity"/>
    <property type="evidence" value="ECO:0007669"/>
    <property type="project" value="InterPro"/>
</dbReference>
<name>A0AB40DFQ8_DROSZ</name>
<keyword evidence="4" id="KW-0645">Protease</keyword>
<dbReference type="InterPro" id="IPR001254">
    <property type="entry name" value="Trypsin_dom"/>
</dbReference>
<dbReference type="InterPro" id="IPR009003">
    <property type="entry name" value="Peptidase_S1_PA"/>
</dbReference>
<keyword evidence="4" id="KW-0378">Hydrolase</keyword>
<dbReference type="GO" id="GO:0006508">
    <property type="term" value="P:proteolysis"/>
    <property type="evidence" value="ECO:0007669"/>
    <property type="project" value="UniProtKB-KW"/>
</dbReference>
<dbReference type="InterPro" id="IPR051333">
    <property type="entry name" value="CLIP_Serine_Protease"/>
</dbReference>
<dbReference type="PRINTS" id="PR00722">
    <property type="entry name" value="CHYMOTRYPSIN"/>
</dbReference>
<dbReference type="PROSITE" id="PS50240">
    <property type="entry name" value="TRYPSIN_DOM"/>
    <property type="match status" value="1"/>
</dbReference>
<feature type="signal peptide" evidence="1">
    <location>
        <begin position="1"/>
        <end position="20"/>
    </location>
</feature>
<protein>
    <submittedName>
        <fullName evidence="4">Serine protease 44</fullName>
    </submittedName>
</protein>
<dbReference type="SMART" id="SM00020">
    <property type="entry name" value="Tryp_SPc"/>
    <property type="match status" value="1"/>
</dbReference>
<dbReference type="AlphaFoldDB" id="A0AB40DFQ8"/>